<reference evidence="10 11" key="1">
    <citation type="journal article" date="2011" name="Proc. Natl. Acad. Sci. U.S.A.">
        <title>Niche of harmful alga Aureococcus anophagefferens revealed through ecogenomics.</title>
        <authorList>
            <person name="Gobler C.J."/>
            <person name="Berry D.L."/>
            <person name="Dyhrman S.T."/>
            <person name="Wilhelm S.W."/>
            <person name="Salamov A."/>
            <person name="Lobanov A.V."/>
            <person name="Zhang Y."/>
            <person name="Collier J.L."/>
            <person name="Wurch L.L."/>
            <person name="Kustka A.B."/>
            <person name="Dill B.D."/>
            <person name="Shah M."/>
            <person name="VerBerkmoes N.C."/>
            <person name="Kuo A."/>
            <person name="Terry A."/>
            <person name="Pangilinan J."/>
            <person name="Lindquist E.A."/>
            <person name="Lucas S."/>
            <person name="Paulsen I.T."/>
            <person name="Hattenrath-Lehmann T.K."/>
            <person name="Talmage S.C."/>
            <person name="Walker E.A."/>
            <person name="Koch F."/>
            <person name="Burson A.M."/>
            <person name="Marcoval M.A."/>
            <person name="Tang Y.Z."/>
            <person name="Lecleir G.R."/>
            <person name="Coyne K.J."/>
            <person name="Berg G.M."/>
            <person name="Bertrand E.M."/>
            <person name="Saito M.A."/>
            <person name="Gladyshev V.N."/>
            <person name="Grigoriev I.V."/>
        </authorList>
    </citation>
    <scope>NUCLEOTIDE SEQUENCE [LARGE SCALE GENOMIC DNA]</scope>
    <source>
        <strain evidence="11">CCMP 1984</strain>
    </source>
</reference>
<dbReference type="InterPro" id="IPR001594">
    <property type="entry name" value="Palmitoyltrfase_DHHC"/>
</dbReference>
<feature type="domain" description="Palmitoyltransferase DHHC" evidence="9">
    <location>
        <begin position="123"/>
        <end position="250"/>
    </location>
</feature>
<evidence type="ECO:0000256" key="6">
    <source>
        <dbReference type="ARBA" id="ARBA00023315"/>
    </source>
</evidence>
<evidence type="ECO:0000259" key="9">
    <source>
        <dbReference type="Pfam" id="PF01529"/>
    </source>
</evidence>
<dbReference type="InterPro" id="IPR039859">
    <property type="entry name" value="PFA4/ZDH16/20/ERF2-like"/>
</dbReference>
<dbReference type="Proteomes" id="UP000002729">
    <property type="component" value="Unassembled WGS sequence"/>
</dbReference>
<dbReference type="EC" id="2.3.1.225" evidence="7"/>
<dbReference type="PANTHER" id="PTHR22883">
    <property type="entry name" value="ZINC FINGER DHHC DOMAIN CONTAINING PROTEIN"/>
    <property type="match status" value="1"/>
</dbReference>
<gene>
    <name evidence="10" type="ORF">AURANDRAFT_36441</name>
</gene>
<keyword evidence="5 7" id="KW-0472">Membrane</keyword>
<feature type="compositionally biased region" description="Low complexity" evidence="8">
    <location>
        <begin position="7"/>
        <end position="21"/>
    </location>
</feature>
<feature type="transmembrane region" description="Helical" evidence="7">
    <location>
        <begin position="82"/>
        <end position="99"/>
    </location>
</feature>
<dbReference type="GO" id="GO:0019706">
    <property type="term" value="F:protein-cysteine S-palmitoyltransferase activity"/>
    <property type="evidence" value="ECO:0007669"/>
    <property type="project" value="UniProtKB-EC"/>
</dbReference>
<comment type="subcellular location">
    <subcellularLocation>
        <location evidence="1">Membrane</location>
        <topology evidence="1">Multi-pass membrane protein</topology>
    </subcellularLocation>
</comment>
<evidence type="ECO:0000256" key="5">
    <source>
        <dbReference type="ARBA" id="ARBA00023136"/>
    </source>
</evidence>
<dbReference type="KEGG" id="aaf:AURANDRAFT_36441"/>
<sequence length="331" mass="36433">MTDPTVAGAAPAPAGTRAPGKARSSFKRYEQWPGNNFFFCGGRLMLGVDCDRLLATALLIATTWAGHFFVTWPNLDFDERCGAGGIAVLCFVCLAAAATRDPGIVPRLPRSDRLSGLPCETQYRMNWCQTCQILRPPRAKHCRYCDNCVRVFDHHCPWLGTCVGARNYRAFVLFLVWTLAGALYVCSRAARYLVRCSTVHACSAYVDFGRPIVAGISVAWSAVVALPVATLIAFHLYLMGHDQTTNEYLRDERRGHPASAAPPEYVQPAGVEGAVAPSTLRAMYRREAPEDSARALRMQINSLRAFLSHPDRPRLRARGRRECTPRGSGGA</sequence>
<comment type="catalytic activity">
    <reaction evidence="7">
        <text>L-cysteinyl-[protein] + hexadecanoyl-CoA = S-hexadecanoyl-L-cysteinyl-[protein] + CoA</text>
        <dbReference type="Rhea" id="RHEA:36683"/>
        <dbReference type="Rhea" id="RHEA-COMP:10131"/>
        <dbReference type="Rhea" id="RHEA-COMP:11032"/>
        <dbReference type="ChEBI" id="CHEBI:29950"/>
        <dbReference type="ChEBI" id="CHEBI:57287"/>
        <dbReference type="ChEBI" id="CHEBI:57379"/>
        <dbReference type="ChEBI" id="CHEBI:74151"/>
        <dbReference type="EC" id="2.3.1.225"/>
    </reaction>
</comment>
<dbReference type="Pfam" id="PF01529">
    <property type="entry name" value="DHHC"/>
    <property type="match status" value="1"/>
</dbReference>
<dbReference type="OrthoDB" id="9909019at2759"/>
<dbReference type="eggNOG" id="KOG1311">
    <property type="taxonomic scope" value="Eukaryota"/>
</dbReference>
<evidence type="ECO:0000256" key="2">
    <source>
        <dbReference type="ARBA" id="ARBA00022679"/>
    </source>
</evidence>
<feature type="transmembrane region" description="Helical" evidence="7">
    <location>
        <begin position="170"/>
        <end position="192"/>
    </location>
</feature>
<dbReference type="GO" id="GO:0005794">
    <property type="term" value="C:Golgi apparatus"/>
    <property type="evidence" value="ECO:0007669"/>
    <property type="project" value="TreeGrafter"/>
</dbReference>
<evidence type="ECO:0000313" key="11">
    <source>
        <dbReference type="Proteomes" id="UP000002729"/>
    </source>
</evidence>
<keyword evidence="4 7" id="KW-1133">Transmembrane helix</keyword>
<feature type="region of interest" description="Disordered" evidence="8">
    <location>
        <begin position="1"/>
        <end position="21"/>
    </location>
</feature>
<keyword evidence="2 7" id="KW-0808">Transferase</keyword>
<keyword evidence="6 7" id="KW-0012">Acyltransferase</keyword>
<evidence type="ECO:0000256" key="3">
    <source>
        <dbReference type="ARBA" id="ARBA00022692"/>
    </source>
</evidence>
<organism evidence="11">
    <name type="scientific">Aureococcus anophagefferens</name>
    <name type="common">Harmful bloom alga</name>
    <dbReference type="NCBI Taxonomy" id="44056"/>
    <lineage>
        <taxon>Eukaryota</taxon>
        <taxon>Sar</taxon>
        <taxon>Stramenopiles</taxon>
        <taxon>Ochrophyta</taxon>
        <taxon>Pelagophyceae</taxon>
        <taxon>Pelagomonadales</taxon>
        <taxon>Pelagomonadaceae</taxon>
        <taxon>Aureococcus</taxon>
    </lineage>
</organism>
<protein>
    <recommendedName>
        <fullName evidence="7">Palmitoyltransferase</fullName>
        <ecNumber evidence="7">2.3.1.225</ecNumber>
    </recommendedName>
</protein>
<evidence type="ECO:0000256" key="8">
    <source>
        <dbReference type="SAM" id="MobiDB-lite"/>
    </source>
</evidence>
<accession>F0Y087</accession>
<dbReference type="OMA" id="PSSHDGN"/>
<evidence type="ECO:0000313" key="10">
    <source>
        <dbReference type="EMBL" id="EGB11482.1"/>
    </source>
</evidence>
<dbReference type="PANTHER" id="PTHR22883:SF478">
    <property type="entry name" value="PALMITOYLTRANSFERASE"/>
    <property type="match status" value="1"/>
</dbReference>
<evidence type="ECO:0000256" key="4">
    <source>
        <dbReference type="ARBA" id="ARBA00022989"/>
    </source>
</evidence>
<dbReference type="GO" id="GO:0005783">
    <property type="term" value="C:endoplasmic reticulum"/>
    <property type="evidence" value="ECO:0007669"/>
    <property type="project" value="TreeGrafter"/>
</dbReference>
<dbReference type="InParanoid" id="F0Y087"/>
<dbReference type="GO" id="GO:0016020">
    <property type="term" value="C:membrane"/>
    <property type="evidence" value="ECO:0007669"/>
    <property type="project" value="UniProtKB-SubCell"/>
</dbReference>
<dbReference type="GO" id="GO:0006612">
    <property type="term" value="P:protein targeting to membrane"/>
    <property type="evidence" value="ECO:0007669"/>
    <property type="project" value="TreeGrafter"/>
</dbReference>
<feature type="transmembrane region" description="Helical" evidence="7">
    <location>
        <begin position="212"/>
        <end position="238"/>
    </location>
</feature>
<dbReference type="RefSeq" id="XP_009033844.1">
    <property type="nucleotide sequence ID" value="XM_009035596.1"/>
</dbReference>
<feature type="transmembrane region" description="Helical" evidence="7">
    <location>
        <begin position="53"/>
        <end position="70"/>
    </location>
</feature>
<keyword evidence="11" id="KW-1185">Reference proteome</keyword>
<dbReference type="FunCoup" id="F0Y087">
    <property type="interactions" value="18"/>
</dbReference>
<evidence type="ECO:0000256" key="1">
    <source>
        <dbReference type="ARBA" id="ARBA00004141"/>
    </source>
</evidence>
<dbReference type="EMBL" id="GL833122">
    <property type="protein sequence ID" value="EGB11482.1"/>
    <property type="molecule type" value="Genomic_DNA"/>
</dbReference>
<keyword evidence="3 7" id="KW-0812">Transmembrane</keyword>
<proteinExistence type="inferred from homology"/>
<dbReference type="GeneID" id="20221719"/>
<dbReference type="AlphaFoldDB" id="F0Y087"/>
<evidence type="ECO:0000256" key="7">
    <source>
        <dbReference type="RuleBase" id="RU079119"/>
    </source>
</evidence>
<comment type="domain">
    <text evidence="7">The DHHC domain is required for palmitoyltransferase activity.</text>
</comment>
<name>F0Y087_AURAN</name>
<comment type="similarity">
    <text evidence="7">Belongs to the DHHC palmitoyltransferase family.</text>
</comment>
<dbReference type="PROSITE" id="PS50216">
    <property type="entry name" value="DHHC"/>
    <property type="match status" value="1"/>
</dbReference>